<dbReference type="InterPro" id="IPR016163">
    <property type="entry name" value="Ald_DH_C"/>
</dbReference>
<keyword evidence="4" id="KW-1185">Reference proteome</keyword>
<dbReference type="Proteomes" id="UP000503540">
    <property type="component" value="Chromosome"/>
</dbReference>
<sequence>MPRTLARAAVKLTPCNACTSPNDLCMSSTMTAKSPAGETAWFKLGINSPHSARVRRRRSPSARMIFVSPVGDPQRSGRCYRFARFFAGARVVPNRAAVNCVVTHTRRGRASRRWSAAHGQCKGGDGALSGCLTDHSLLIGGSQNSPVAVVRLSKLREVTMAESAQPQVAAHTGGTGRPNVLTSYDPRTGEIVGNYAVMNAGEVNRTVRAARSAEKWWAELGFGTRRRWLLDWKRSIARRTGELVEILCEETGKPEADAAIEVMLAVENLDWAARNAGRALDRRKLGSTWLTRNQRASVGYLPLGVVGVLGPWNNPVFTPMGSIAYAMAAGNAVVFKPSELTTGVGVWLAESWTRLAPNQPVLQVVTGDSGTAAALCRARVDKIAYAGLDAGAREVIAWCAQTMTPVVVERNGKGTMVVHVDAKLEEAAEAAVFGAMANAGQNPTGIQRAYVANSVYEHFLELVIDQARQLRPGADRKASYGPMILESQVDVVRKQVRDAIARGGKAVVGGLDSIRDPYIEPIVLAEVPEESLAITGEAIGPVLIVNRVADIDEAVRRINAVGNGDAVSVFTRDVHSVEAVAEQLRVGVVTINSSTAYLGIPALPFGGVGEYGQGHHHGEQGLREFSRTLAIARKRYRAPVNLSTFDRHPRHLRMARTIFRLRHGR</sequence>
<dbReference type="PANTHER" id="PTHR11699">
    <property type="entry name" value="ALDEHYDE DEHYDROGENASE-RELATED"/>
    <property type="match status" value="1"/>
</dbReference>
<dbReference type="KEGG" id="nah:F5544_04785"/>
<dbReference type="GO" id="GO:0016620">
    <property type="term" value="F:oxidoreductase activity, acting on the aldehyde or oxo group of donors, NAD or NADP as acceptor"/>
    <property type="evidence" value="ECO:0007669"/>
    <property type="project" value="InterPro"/>
</dbReference>
<keyword evidence="1" id="KW-0560">Oxidoreductase</keyword>
<dbReference type="EMBL" id="CP046172">
    <property type="protein sequence ID" value="QIS08870.1"/>
    <property type="molecule type" value="Genomic_DNA"/>
</dbReference>
<accession>A0A6G9Y6Y1</accession>
<dbReference type="InterPro" id="IPR016161">
    <property type="entry name" value="Ald_DH/histidinol_DH"/>
</dbReference>
<evidence type="ECO:0000256" key="1">
    <source>
        <dbReference type="ARBA" id="ARBA00023002"/>
    </source>
</evidence>
<evidence type="ECO:0000313" key="4">
    <source>
        <dbReference type="Proteomes" id="UP000503540"/>
    </source>
</evidence>
<dbReference type="InterPro" id="IPR015590">
    <property type="entry name" value="Aldehyde_DH_dom"/>
</dbReference>
<dbReference type="CDD" id="cd07099">
    <property type="entry name" value="ALDH_DDALDH"/>
    <property type="match status" value="1"/>
</dbReference>
<feature type="domain" description="Aldehyde dehydrogenase" evidence="2">
    <location>
        <begin position="181"/>
        <end position="628"/>
    </location>
</feature>
<dbReference type="SUPFAM" id="SSF53720">
    <property type="entry name" value="ALDH-like"/>
    <property type="match status" value="1"/>
</dbReference>
<gene>
    <name evidence="3" type="ORF">F5544_04785</name>
</gene>
<dbReference type="Pfam" id="PF00171">
    <property type="entry name" value="Aldedh"/>
    <property type="match status" value="1"/>
</dbReference>
<dbReference type="Gene3D" id="3.40.309.10">
    <property type="entry name" value="Aldehyde Dehydrogenase, Chain A, domain 2"/>
    <property type="match status" value="1"/>
</dbReference>
<protein>
    <submittedName>
        <fullName evidence="3">Aldehyde dehydrogenase family protein</fullName>
    </submittedName>
</protein>
<reference evidence="3 4" key="1">
    <citation type="journal article" date="2019" name="ACS Chem. Biol.">
        <title>Identification and Mobilization of a Cryptic Antibiotic Biosynthesis Gene Locus from a Human-Pathogenic Nocardia Isolate.</title>
        <authorList>
            <person name="Herisse M."/>
            <person name="Ishida K."/>
            <person name="Porter J.L."/>
            <person name="Howden B."/>
            <person name="Hertweck C."/>
            <person name="Stinear T.P."/>
            <person name="Pidot S.J."/>
        </authorList>
    </citation>
    <scope>NUCLEOTIDE SEQUENCE [LARGE SCALE GENOMIC DNA]</scope>
    <source>
        <strain evidence="3 4">AUSMDU00012717</strain>
    </source>
</reference>
<dbReference type="InterPro" id="IPR016162">
    <property type="entry name" value="Ald_DH_N"/>
</dbReference>
<proteinExistence type="predicted"/>
<dbReference type="AlphaFoldDB" id="A0A6G9Y6Y1"/>
<evidence type="ECO:0000259" key="2">
    <source>
        <dbReference type="Pfam" id="PF00171"/>
    </source>
</evidence>
<evidence type="ECO:0000313" key="3">
    <source>
        <dbReference type="EMBL" id="QIS08870.1"/>
    </source>
</evidence>
<organism evidence="3 4">
    <name type="scientific">Nocardia arthritidis</name>
    <dbReference type="NCBI Taxonomy" id="228602"/>
    <lineage>
        <taxon>Bacteria</taxon>
        <taxon>Bacillati</taxon>
        <taxon>Actinomycetota</taxon>
        <taxon>Actinomycetes</taxon>
        <taxon>Mycobacteriales</taxon>
        <taxon>Nocardiaceae</taxon>
        <taxon>Nocardia</taxon>
    </lineage>
</organism>
<dbReference type="Gene3D" id="3.40.605.10">
    <property type="entry name" value="Aldehyde Dehydrogenase, Chain A, domain 1"/>
    <property type="match status" value="1"/>
</dbReference>
<name>A0A6G9Y6Y1_9NOCA</name>